<evidence type="ECO:0000313" key="1">
    <source>
        <dbReference type="EMBL" id="WZL68939.1"/>
    </source>
</evidence>
<gene>
    <name evidence="1" type="ORF">QBE51_08915</name>
</gene>
<dbReference type="Gene3D" id="3.90.75.20">
    <property type="match status" value="1"/>
</dbReference>
<sequence length="248" mass="29564">MDVYKRDNKIYFLEKNLNVLAYTDFDSKLWEVINATSWNIQKDTKGNPKYLRSSKYRKSLHQIVMIHWYGEDIFEEMKKRNFVIDHIDNNGFNCEISNLSFLYKNENTAKGLTYDIDRKKTERVAALNIFKDFYTSKFQITIGFNNRYFLMINGKDVPITSIKFLYNDDYIMVLNDAKSILHGINYYNKVNLSKLNYIDMTYENEILLELEECEKGSLIITRDGKTYLMLNEKQWITRVAPDKDLFNK</sequence>
<dbReference type="SUPFAM" id="SSF54060">
    <property type="entry name" value="His-Me finger endonucleases"/>
    <property type="match status" value="1"/>
</dbReference>
<keyword evidence="2" id="KW-1185">Reference proteome</keyword>
<proteinExistence type="predicted"/>
<dbReference type="InterPro" id="IPR044925">
    <property type="entry name" value="His-Me_finger_sf"/>
</dbReference>
<organism evidence="1 2">
    <name type="scientific">Defluviitalea saccharophila</name>
    <dbReference type="NCBI Taxonomy" id="879970"/>
    <lineage>
        <taxon>Bacteria</taxon>
        <taxon>Bacillati</taxon>
        <taxon>Bacillota</taxon>
        <taxon>Clostridia</taxon>
        <taxon>Lachnospirales</taxon>
        <taxon>Defluviitaleaceae</taxon>
        <taxon>Defluviitalea</taxon>
    </lineage>
</organism>
<protein>
    <recommendedName>
        <fullName evidence="3">HNH nuclease domain-containing protein</fullName>
    </recommendedName>
</protein>
<dbReference type="Proteomes" id="UP001486565">
    <property type="component" value="Chromosome"/>
</dbReference>
<reference evidence="1 2" key="1">
    <citation type="submission" date="2023-03" db="EMBL/GenBank/DDBJ databases">
        <title>Novel Species.</title>
        <authorList>
            <person name="Ma S."/>
        </authorList>
    </citation>
    <scope>NUCLEOTIDE SEQUENCE [LARGE SCALE GENOMIC DNA]</scope>
    <source>
        <strain evidence="1 2">LIND6LT2</strain>
    </source>
</reference>
<accession>A0ABZ2Y133</accession>
<dbReference type="EMBL" id="CP121687">
    <property type="protein sequence ID" value="WZL68939.1"/>
    <property type="molecule type" value="Genomic_DNA"/>
</dbReference>
<evidence type="ECO:0008006" key="3">
    <source>
        <dbReference type="Google" id="ProtNLM"/>
    </source>
</evidence>
<evidence type="ECO:0000313" key="2">
    <source>
        <dbReference type="Proteomes" id="UP001486565"/>
    </source>
</evidence>
<name>A0ABZ2Y133_9FIRM</name>
<dbReference type="RefSeq" id="WP_341875947.1">
    <property type="nucleotide sequence ID" value="NZ_CP121687.1"/>
</dbReference>